<dbReference type="NCBIfam" id="TIGR00460">
    <property type="entry name" value="fmt"/>
    <property type="match status" value="1"/>
</dbReference>
<dbReference type="Gene3D" id="3.40.50.12230">
    <property type="match status" value="1"/>
</dbReference>
<dbReference type="PROSITE" id="PS00373">
    <property type="entry name" value="GART"/>
    <property type="match status" value="1"/>
</dbReference>
<dbReference type="Pfam" id="PF02911">
    <property type="entry name" value="Formyl_trans_C"/>
    <property type="match status" value="1"/>
</dbReference>
<keyword evidence="3 5" id="KW-0808">Transferase</keyword>
<comment type="similarity">
    <text evidence="1 5">Belongs to the Fmt family.</text>
</comment>
<dbReference type="SUPFAM" id="SSF50486">
    <property type="entry name" value="FMT C-terminal domain-like"/>
    <property type="match status" value="1"/>
</dbReference>
<dbReference type="InterPro" id="IPR041711">
    <property type="entry name" value="Met-tRNA-FMT_N"/>
</dbReference>
<protein>
    <recommendedName>
        <fullName evidence="2 5">Methionyl-tRNA formyltransferase</fullName>
        <ecNumber evidence="2 5">2.1.2.9</ecNumber>
    </recommendedName>
</protein>
<dbReference type="GO" id="GO:0004479">
    <property type="term" value="F:methionyl-tRNA formyltransferase activity"/>
    <property type="evidence" value="ECO:0007669"/>
    <property type="project" value="UniProtKB-UniRule"/>
</dbReference>
<evidence type="ECO:0000256" key="5">
    <source>
        <dbReference type="HAMAP-Rule" id="MF_00182"/>
    </source>
</evidence>
<dbReference type="GO" id="GO:0005829">
    <property type="term" value="C:cytosol"/>
    <property type="evidence" value="ECO:0007669"/>
    <property type="project" value="TreeGrafter"/>
</dbReference>
<accession>A0A2T5G6C4</accession>
<dbReference type="HAMAP" id="MF_00182">
    <property type="entry name" value="Formyl_trans"/>
    <property type="match status" value="1"/>
</dbReference>
<dbReference type="InterPro" id="IPR001555">
    <property type="entry name" value="GART_AS"/>
</dbReference>
<dbReference type="AlphaFoldDB" id="A0A2T5G6C4"/>
<dbReference type="EMBL" id="PEBW01000004">
    <property type="protein sequence ID" value="PTQ51746.1"/>
    <property type="molecule type" value="Genomic_DNA"/>
</dbReference>
<proteinExistence type="inferred from homology"/>
<dbReference type="InterPro" id="IPR011034">
    <property type="entry name" value="Formyl_transferase-like_C_sf"/>
</dbReference>
<organism evidence="8 9">
    <name type="scientific">Brockia lithotrophica</name>
    <dbReference type="NCBI Taxonomy" id="933949"/>
    <lineage>
        <taxon>Bacteria</taxon>
        <taxon>Bacillati</taxon>
        <taxon>Bacillota</taxon>
        <taxon>Bacilli</taxon>
        <taxon>Bacillales</taxon>
        <taxon>Bacillales Family X. Incertae Sedis</taxon>
        <taxon>Brockia</taxon>
    </lineage>
</organism>
<comment type="caution">
    <text evidence="8">The sequence shown here is derived from an EMBL/GenBank/DDBJ whole genome shotgun (WGS) entry which is preliminary data.</text>
</comment>
<dbReference type="PROSITE" id="PS51139">
    <property type="entry name" value="GTF2I"/>
    <property type="match status" value="1"/>
</dbReference>
<dbReference type="Pfam" id="PF00551">
    <property type="entry name" value="Formyl_trans_N"/>
    <property type="match status" value="1"/>
</dbReference>
<evidence type="ECO:0000313" key="8">
    <source>
        <dbReference type="EMBL" id="PTQ51746.1"/>
    </source>
</evidence>
<sequence length="323" mass="35143">MPERVVFMGTPAFAVPSLRALVDAGYEVVLVVTQPDRPKGRSGEPVPPPVKVFAASFGLRVFQPERLKDEAAIREILATSPDVIVTAAYGQIVPRALLEGPPFGAINVHASLLPKYRGAAPVAWALIRGETKTGVTIVRMVEALDAGPILAQRETSIYPHENAAILEARLAEMGASLLVETLPRYFRGEIEPVPQNEAEKTFAPLLHKEDGALDFHLSAQELVWRVRGLTPWPGAFFSAFGERILVLEAQAEDEGAFADASPGTIVDLADVIRIRAGKGVFVVRRLKPEGRREMTAAEFLRGRKTWKVGARVDPPAPRQALRG</sequence>
<keyword evidence="4 5" id="KW-0648">Protein biosynthesis</keyword>
<evidence type="ECO:0000256" key="3">
    <source>
        <dbReference type="ARBA" id="ARBA00022679"/>
    </source>
</evidence>
<evidence type="ECO:0000259" key="7">
    <source>
        <dbReference type="Pfam" id="PF02911"/>
    </source>
</evidence>
<dbReference type="SUPFAM" id="SSF53328">
    <property type="entry name" value="Formyltransferase"/>
    <property type="match status" value="1"/>
</dbReference>
<dbReference type="InterPro" id="IPR005793">
    <property type="entry name" value="Formyl_trans_C"/>
</dbReference>
<dbReference type="InterPro" id="IPR004212">
    <property type="entry name" value="GTF2I"/>
</dbReference>
<dbReference type="EC" id="2.1.2.9" evidence="2 5"/>
<name>A0A2T5G6C4_9BACL</name>
<evidence type="ECO:0000256" key="4">
    <source>
        <dbReference type="ARBA" id="ARBA00022917"/>
    </source>
</evidence>
<dbReference type="InterPro" id="IPR002376">
    <property type="entry name" value="Formyl_transf_N"/>
</dbReference>
<dbReference type="PANTHER" id="PTHR11138:SF5">
    <property type="entry name" value="METHIONYL-TRNA FORMYLTRANSFERASE, MITOCHONDRIAL"/>
    <property type="match status" value="1"/>
</dbReference>
<dbReference type="CDD" id="cd08704">
    <property type="entry name" value="Met_tRNA_FMT_C"/>
    <property type="match status" value="1"/>
</dbReference>
<comment type="catalytic activity">
    <reaction evidence="5">
        <text>L-methionyl-tRNA(fMet) + (6R)-10-formyltetrahydrofolate = N-formyl-L-methionyl-tRNA(fMet) + (6S)-5,6,7,8-tetrahydrofolate + H(+)</text>
        <dbReference type="Rhea" id="RHEA:24380"/>
        <dbReference type="Rhea" id="RHEA-COMP:9952"/>
        <dbReference type="Rhea" id="RHEA-COMP:9953"/>
        <dbReference type="ChEBI" id="CHEBI:15378"/>
        <dbReference type="ChEBI" id="CHEBI:57453"/>
        <dbReference type="ChEBI" id="CHEBI:78530"/>
        <dbReference type="ChEBI" id="CHEBI:78844"/>
        <dbReference type="ChEBI" id="CHEBI:195366"/>
        <dbReference type="EC" id="2.1.2.9"/>
    </reaction>
</comment>
<reference evidence="8 9" key="1">
    <citation type="submission" date="2017-08" db="EMBL/GenBank/DDBJ databases">
        <title>Burning lignite coal seam in the remote Altai Mountains harbors a hydrogen-driven thermophilic microbial community.</title>
        <authorList>
            <person name="Kadnikov V.V."/>
            <person name="Mardanov A.V."/>
            <person name="Ivasenko D."/>
            <person name="Beletsky A.V."/>
            <person name="Karnachuk O.V."/>
            <person name="Ravin N.V."/>
        </authorList>
    </citation>
    <scope>NUCLEOTIDE SEQUENCE [LARGE SCALE GENOMIC DNA]</scope>
    <source>
        <strain evidence="8">AL31</strain>
    </source>
</reference>
<dbReference type="InterPro" id="IPR005794">
    <property type="entry name" value="Fmt"/>
</dbReference>
<dbReference type="InterPro" id="IPR036477">
    <property type="entry name" value="Formyl_transf_N_sf"/>
</dbReference>
<feature type="binding site" evidence="5">
    <location>
        <begin position="111"/>
        <end position="114"/>
    </location>
    <ligand>
        <name>(6S)-5,6,7,8-tetrahydrofolate</name>
        <dbReference type="ChEBI" id="CHEBI:57453"/>
    </ligand>
</feature>
<dbReference type="CDD" id="cd08646">
    <property type="entry name" value="FMT_core_Met-tRNA-FMT_N"/>
    <property type="match status" value="1"/>
</dbReference>
<dbReference type="PANTHER" id="PTHR11138">
    <property type="entry name" value="METHIONYL-TRNA FORMYLTRANSFERASE"/>
    <property type="match status" value="1"/>
</dbReference>
<dbReference type="InterPro" id="IPR044135">
    <property type="entry name" value="Met-tRNA-FMT_C"/>
</dbReference>
<gene>
    <name evidence="5" type="primary">fmt</name>
    <name evidence="8" type="ORF">BLITH_1384</name>
</gene>
<dbReference type="Proteomes" id="UP000244016">
    <property type="component" value="Unassembled WGS sequence"/>
</dbReference>
<feature type="domain" description="Formyl transferase C-terminal" evidence="7">
    <location>
        <begin position="206"/>
        <end position="303"/>
    </location>
</feature>
<feature type="domain" description="Formyl transferase N-terminal" evidence="6">
    <location>
        <begin position="4"/>
        <end position="182"/>
    </location>
</feature>
<evidence type="ECO:0000256" key="1">
    <source>
        <dbReference type="ARBA" id="ARBA00010699"/>
    </source>
</evidence>
<comment type="function">
    <text evidence="5">Attaches a formyl group to the free amino group of methionyl-tRNA(fMet). The formyl group appears to play a dual role in the initiator identity of N-formylmethionyl-tRNA by promoting its recognition by IF2 and preventing the misappropriation of this tRNA by the elongation apparatus.</text>
</comment>
<evidence type="ECO:0000313" key="9">
    <source>
        <dbReference type="Proteomes" id="UP000244016"/>
    </source>
</evidence>
<evidence type="ECO:0000259" key="6">
    <source>
        <dbReference type="Pfam" id="PF00551"/>
    </source>
</evidence>
<evidence type="ECO:0000256" key="2">
    <source>
        <dbReference type="ARBA" id="ARBA00012261"/>
    </source>
</evidence>